<dbReference type="PANTHER" id="PTHR11695">
    <property type="entry name" value="ALCOHOL DEHYDROGENASE RELATED"/>
    <property type="match status" value="1"/>
</dbReference>
<dbReference type="InterPro" id="IPR050700">
    <property type="entry name" value="YIM1/Zinc_Alcohol_DH_Fams"/>
</dbReference>
<dbReference type="PANTHER" id="PTHR11695:SF294">
    <property type="entry name" value="RETICULON-4-INTERACTING PROTEIN 1, MITOCHONDRIAL"/>
    <property type="match status" value="1"/>
</dbReference>
<dbReference type="Proteomes" id="UP000784294">
    <property type="component" value="Unassembled WGS sequence"/>
</dbReference>
<keyword evidence="3" id="KW-1185">Reference proteome</keyword>
<evidence type="ECO:0000256" key="1">
    <source>
        <dbReference type="SAM" id="MobiDB-lite"/>
    </source>
</evidence>
<protein>
    <submittedName>
        <fullName evidence="2">Uncharacterized protein</fullName>
    </submittedName>
</protein>
<evidence type="ECO:0000313" key="2">
    <source>
        <dbReference type="EMBL" id="VEL34956.1"/>
    </source>
</evidence>
<dbReference type="AlphaFoldDB" id="A0A3S5APY2"/>
<organism evidence="2 3">
    <name type="scientific">Protopolystoma xenopodis</name>
    <dbReference type="NCBI Taxonomy" id="117903"/>
    <lineage>
        <taxon>Eukaryota</taxon>
        <taxon>Metazoa</taxon>
        <taxon>Spiralia</taxon>
        <taxon>Lophotrochozoa</taxon>
        <taxon>Platyhelminthes</taxon>
        <taxon>Monogenea</taxon>
        <taxon>Polyopisthocotylea</taxon>
        <taxon>Polystomatidea</taxon>
        <taxon>Polystomatidae</taxon>
        <taxon>Protopolystoma</taxon>
    </lineage>
</organism>
<evidence type="ECO:0000313" key="3">
    <source>
        <dbReference type="Proteomes" id="UP000784294"/>
    </source>
</evidence>
<name>A0A3S5APY2_9PLAT</name>
<comment type="caution">
    <text evidence="2">The sequence shown here is derived from an EMBL/GenBank/DDBJ whole genome shotgun (WGS) entry which is preliminary data.</text>
</comment>
<gene>
    <name evidence="2" type="ORF">PXEA_LOCUS28396</name>
</gene>
<dbReference type="InterPro" id="IPR011032">
    <property type="entry name" value="GroES-like_sf"/>
</dbReference>
<dbReference type="OrthoDB" id="48317at2759"/>
<dbReference type="Gene3D" id="3.90.180.10">
    <property type="entry name" value="Medium-chain alcohol dehydrogenases, catalytic domain"/>
    <property type="match status" value="1"/>
</dbReference>
<proteinExistence type="predicted"/>
<sequence>MMLTSPATFFHQSTIPITSPTLSNKLSPPITAPSSQTRTQNLAPDGFPTYMAAWRVDPRLRWPKTPDDLYLETGLLRPPVTRPDQLLVRVNASSLNPIDLMMLSGYGRVAFTFVRDYLPLITSYASLLGPATARSTTAFDLGEATNPNALVLGRDAAGVVVSVGPLARQHNCSSWTPRSAGPYDKPILRVLNHVRCFKMQTLPSRSHHSFACDPPIKYP</sequence>
<dbReference type="SUPFAM" id="SSF50129">
    <property type="entry name" value="GroES-like"/>
    <property type="match status" value="1"/>
</dbReference>
<feature type="region of interest" description="Disordered" evidence="1">
    <location>
        <begin position="20"/>
        <end position="42"/>
    </location>
</feature>
<dbReference type="EMBL" id="CAAALY010248748">
    <property type="protein sequence ID" value="VEL34956.1"/>
    <property type="molecule type" value="Genomic_DNA"/>
</dbReference>
<dbReference type="GO" id="GO:0005739">
    <property type="term" value="C:mitochondrion"/>
    <property type="evidence" value="ECO:0007669"/>
    <property type="project" value="TreeGrafter"/>
</dbReference>
<reference evidence="2" key="1">
    <citation type="submission" date="2018-11" db="EMBL/GenBank/DDBJ databases">
        <authorList>
            <consortium name="Pathogen Informatics"/>
        </authorList>
    </citation>
    <scope>NUCLEOTIDE SEQUENCE</scope>
</reference>
<accession>A0A3S5APY2</accession>